<dbReference type="Pfam" id="PF01726">
    <property type="entry name" value="LexA_DNA_bind"/>
    <property type="match status" value="1"/>
</dbReference>
<dbReference type="GO" id="GO:0003677">
    <property type="term" value="F:DNA binding"/>
    <property type="evidence" value="ECO:0007669"/>
    <property type="project" value="UniProtKB-KW"/>
</dbReference>
<dbReference type="Proteomes" id="UP000322876">
    <property type="component" value="Unassembled WGS sequence"/>
</dbReference>
<evidence type="ECO:0000256" key="11">
    <source>
        <dbReference type="ARBA" id="ARBA00023236"/>
    </source>
</evidence>
<dbReference type="RefSeq" id="WP_149267495.1">
    <property type="nucleotide sequence ID" value="NZ_VFJB01000010.1"/>
</dbReference>
<evidence type="ECO:0000313" key="16">
    <source>
        <dbReference type="Proteomes" id="UP000322876"/>
    </source>
</evidence>
<dbReference type="NCBIfam" id="TIGR00498">
    <property type="entry name" value="lexA"/>
    <property type="match status" value="1"/>
</dbReference>
<keyword evidence="3" id="KW-0235">DNA replication</keyword>
<dbReference type="InterPro" id="IPR050077">
    <property type="entry name" value="LexA_repressor"/>
</dbReference>
<dbReference type="InterPro" id="IPR006200">
    <property type="entry name" value="LexA"/>
</dbReference>
<comment type="caution">
    <text evidence="15">The sequence shown here is derived from an EMBL/GenBank/DDBJ whole genome shotgun (WGS) entry which is preliminary data.</text>
</comment>
<evidence type="ECO:0000313" key="15">
    <source>
        <dbReference type="EMBL" id="KAA0256917.1"/>
    </source>
</evidence>
<reference evidence="15 16" key="1">
    <citation type="submission" date="2019-06" db="EMBL/GenBank/DDBJ databases">
        <title>Genomic insights into carbon and energy metabolism of Deferribacter autotrophicus revealed new metabolic traits in the phylum Deferribacteres.</title>
        <authorList>
            <person name="Slobodkin A.I."/>
            <person name="Slobodkina G.B."/>
            <person name="Allioux M."/>
            <person name="Alain K."/>
            <person name="Jebbar M."/>
            <person name="Shadrin V."/>
            <person name="Kublanov I.V."/>
            <person name="Toshchakov S.V."/>
            <person name="Bonch-Osmolovskaya E.A."/>
        </authorList>
    </citation>
    <scope>NUCLEOTIDE SEQUENCE [LARGE SCALE GENOMIC DNA]</scope>
    <source>
        <strain evidence="15 16">SL50</strain>
    </source>
</reference>
<keyword evidence="4" id="KW-0227">DNA damage</keyword>
<dbReference type="EMBL" id="VFJB01000010">
    <property type="protein sequence ID" value="KAA0256917.1"/>
    <property type="molecule type" value="Genomic_DNA"/>
</dbReference>
<proteinExistence type="inferred from homology"/>
<protein>
    <submittedName>
        <fullName evidence="15">Repressor LexA</fullName>
        <ecNumber evidence="15">3.4.21.88</ecNumber>
    </submittedName>
</protein>
<dbReference type="InterPro" id="IPR039418">
    <property type="entry name" value="LexA-like"/>
</dbReference>
<dbReference type="InterPro" id="IPR036388">
    <property type="entry name" value="WH-like_DNA-bd_sf"/>
</dbReference>
<evidence type="ECO:0000256" key="10">
    <source>
        <dbReference type="ARBA" id="ARBA00023204"/>
    </source>
</evidence>
<dbReference type="InterPro" id="IPR036286">
    <property type="entry name" value="LexA/Signal_pep-like_sf"/>
</dbReference>
<keyword evidence="8" id="KW-0238">DNA-binding</keyword>
<keyword evidence="2" id="KW-0678">Repressor</keyword>
<evidence type="ECO:0000256" key="12">
    <source>
        <dbReference type="RuleBase" id="RU003991"/>
    </source>
</evidence>
<evidence type="ECO:0000256" key="6">
    <source>
        <dbReference type="ARBA" id="ARBA00022813"/>
    </source>
</evidence>
<dbReference type="Gene3D" id="2.10.109.10">
    <property type="entry name" value="Umud Fragment, subunit A"/>
    <property type="match status" value="1"/>
</dbReference>
<dbReference type="InterPro" id="IPR006197">
    <property type="entry name" value="Peptidase_S24_LexA"/>
</dbReference>
<evidence type="ECO:0000256" key="3">
    <source>
        <dbReference type="ARBA" id="ARBA00022705"/>
    </source>
</evidence>
<evidence type="ECO:0000256" key="5">
    <source>
        <dbReference type="ARBA" id="ARBA00022801"/>
    </source>
</evidence>
<dbReference type="OrthoDB" id="9787787at2"/>
<keyword evidence="11" id="KW-0742">SOS response</keyword>
<keyword evidence="10" id="KW-0234">DNA repair</keyword>
<dbReference type="EC" id="3.4.21.88" evidence="15"/>
<feature type="domain" description="LexA repressor DNA-binding" evidence="14">
    <location>
        <begin position="2"/>
        <end position="62"/>
    </location>
</feature>
<feature type="domain" description="Peptidase S24/S26A/S26B/S26C" evidence="13">
    <location>
        <begin position="77"/>
        <end position="191"/>
    </location>
</feature>
<dbReference type="SUPFAM" id="SSF46785">
    <property type="entry name" value="Winged helix' DNA-binding domain"/>
    <property type="match status" value="1"/>
</dbReference>
<dbReference type="GO" id="GO:0006260">
    <property type="term" value="P:DNA replication"/>
    <property type="evidence" value="ECO:0007669"/>
    <property type="project" value="UniProtKB-KW"/>
</dbReference>
<keyword evidence="6 12" id="KW-0068">Autocatalytic cleavage</keyword>
<dbReference type="GO" id="GO:0006508">
    <property type="term" value="P:proteolysis"/>
    <property type="evidence" value="ECO:0007669"/>
    <property type="project" value="InterPro"/>
</dbReference>
<evidence type="ECO:0000256" key="1">
    <source>
        <dbReference type="ARBA" id="ARBA00007484"/>
    </source>
</evidence>
<name>A0A5A8F0S1_9BACT</name>
<dbReference type="AlphaFoldDB" id="A0A5A8F0S1"/>
<accession>A0A5A8F0S1</accession>
<dbReference type="InterPro" id="IPR006199">
    <property type="entry name" value="LexA_DNA-bd_dom"/>
</dbReference>
<dbReference type="GO" id="GO:0045892">
    <property type="term" value="P:negative regulation of DNA-templated transcription"/>
    <property type="evidence" value="ECO:0007669"/>
    <property type="project" value="InterPro"/>
</dbReference>
<evidence type="ECO:0000259" key="13">
    <source>
        <dbReference type="Pfam" id="PF00717"/>
    </source>
</evidence>
<evidence type="ECO:0000256" key="2">
    <source>
        <dbReference type="ARBA" id="ARBA00022491"/>
    </source>
</evidence>
<evidence type="ECO:0000256" key="9">
    <source>
        <dbReference type="ARBA" id="ARBA00023163"/>
    </source>
</evidence>
<dbReference type="InterPro" id="IPR036390">
    <property type="entry name" value="WH_DNA-bd_sf"/>
</dbReference>
<comment type="similarity">
    <text evidence="1 12">Belongs to the peptidase S24 family.</text>
</comment>
<evidence type="ECO:0000259" key="14">
    <source>
        <dbReference type="Pfam" id="PF01726"/>
    </source>
</evidence>
<keyword evidence="7" id="KW-0805">Transcription regulation</keyword>
<dbReference type="InterPro" id="IPR015927">
    <property type="entry name" value="Peptidase_S24_S26A/B/C"/>
</dbReference>
<sequence>MLTDKQKKMLGYIKEFKDKNGYVPSVREICKGLNLSSTASVKKMLDRLEAKGVIRKNPQQARSIEIVDDFFDNKGLPVLGKVVAGYPVISEENVIEYIDLTRFNNKERFFFLKVFGDSMIEKKIFDGDYILVELTKELANGEIGVFRLNGEVTVKTYIKENGYFILRPENKAYEDIIVRDNDDFEIIGKVVYVMRTVI</sequence>
<dbReference type="GO" id="GO:0009432">
    <property type="term" value="P:SOS response"/>
    <property type="evidence" value="ECO:0007669"/>
    <property type="project" value="UniProtKB-KW"/>
</dbReference>
<dbReference type="Gene3D" id="1.10.10.10">
    <property type="entry name" value="Winged helix-like DNA-binding domain superfamily/Winged helix DNA-binding domain"/>
    <property type="match status" value="1"/>
</dbReference>
<dbReference type="PANTHER" id="PTHR33516">
    <property type="entry name" value="LEXA REPRESSOR"/>
    <property type="match status" value="1"/>
</dbReference>
<organism evidence="15 16">
    <name type="scientific">Deferribacter autotrophicus</name>
    <dbReference type="NCBI Taxonomy" id="500465"/>
    <lineage>
        <taxon>Bacteria</taxon>
        <taxon>Pseudomonadati</taxon>
        <taxon>Deferribacterota</taxon>
        <taxon>Deferribacteres</taxon>
        <taxon>Deferribacterales</taxon>
        <taxon>Deferribacteraceae</taxon>
        <taxon>Deferribacter</taxon>
    </lineage>
</organism>
<keyword evidence="16" id="KW-1185">Reference proteome</keyword>
<dbReference type="PRINTS" id="PR00726">
    <property type="entry name" value="LEXASERPTASE"/>
</dbReference>
<evidence type="ECO:0000256" key="8">
    <source>
        <dbReference type="ARBA" id="ARBA00023125"/>
    </source>
</evidence>
<dbReference type="Pfam" id="PF00717">
    <property type="entry name" value="Peptidase_S24"/>
    <property type="match status" value="1"/>
</dbReference>
<evidence type="ECO:0000256" key="7">
    <source>
        <dbReference type="ARBA" id="ARBA00023015"/>
    </source>
</evidence>
<dbReference type="GO" id="GO:0006281">
    <property type="term" value="P:DNA repair"/>
    <property type="evidence" value="ECO:0007669"/>
    <property type="project" value="UniProtKB-KW"/>
</dbReference>
<dbReference type="CDD" id="cd06529">
    <property type="entry name" value="S24_LexA-like"/>
    <property type="match status" value="1"/>
</dbReference>
<evidence type="ECO:0000256" key="4">
    <source>
        <dbReference type="ARBA" id="ARBA00022763"/>
    </source>
</evidence>
<gene>
    <name evidence="15" type="primary">lexA</name>
    <name evidence="15" type="ORF">FHQ18_12425</name>
</gene>
<keyword evidence="9" id="KW-0804">Transcription</keyword>
<dbReference type="GO" id="GO:0004252">
    <property type="term" value="F:serine-type endopeptidase activity"/>
    <property type="evidence" value="ECO:0007669"/>
    <property type="project" value="UniProtKB-EC"/>
</dbReference>
<dbReference type="PANTHER" id="PTHR33516:SF2">
    <property type="entry name" value="LEXA REPRESSOR-RELATED"/>
    <property type="match status" value="1"/>
</dbReference>
<keyword evidence="5 12" id="KW-0378">Hydrolase</keyword>
<dbReference type="SUPFAM" id="SSF51306">
    <property type="entry name" value="LexA/Signal peptidase"/>
    <property type="match status" value="1"/>
</dbReference>